<gene>
    <name evidence="5" type="ORF">M9Y10_021868</name>
</gene>
<dbReference type="InterPro" id="IPR008195">
    <property type="entry name" value="Ribosomal_eL34"/>
</dbReference>
<dbReference type="Proteomes" id="UP001470230">
    <property type="component" value="Unassembled WGS sequence"/>
</dbReference>
<dbReference type="GO" id="GO:0005840">
    <property type="term" value="C:ribosome"/>
    <property type="evidence" value="ECO:0007669"/>
    <property type="project" value="UniProtKB-KW"/>
</dbReference>
<protein>
    <submittedName>
        <fullName evidence="5">60S ribosomal protein L34</fullName>
    </submittedName>
</protein>
<keyword evidence="4" id="KW-0175">Coiled coil</keyword>
<dbReference type="Pfam" id="PF01199">
    <property type="entry name" value="Ribosomal_L34e"/>
    <property type="match status" value="1"/>
</dbReference>
<dbReference type="InterPro" id="IPR038562">
    <property type="entry name" value="Ribosomal_eL34_C_sf"/>
</dbReference>
<evidence type="ECO:0000256" key="3">
    <source>
        <dbReference type="ARBA" id="ARBA00023274"/>
    </source>
</evidence>
<evidence type="ECO:0000256" key="2">
    <source>
        <dbReference type="ARBA" id="ARBA00022980"/>
    </source>
</evidence>
<comment type="caution">
    <text evidence="5">The sequence shown here is derived from an EMBL/GenBank/DDBJ whole genome shotgun (WGS) entry which is preliminary data.</text>
</comment>
<organism evidence="5 6">
    <name type="scientific">Tritrichomonas musculus</name>
    <dbReference type="NCBI Taxonomy" id="1915356"/>
    <lineage>
        <taxon>Eukaryota</taxon>
        <taxon>Metamonada</taxon>
        <taxon>Parabasalia</taxon>
        <taxon>Tritrichomonadida</taxon>
        <taxon>Tritrichomonadidae</taxon>
        <taxon>Tritrichomonas</taxon>
    </lineage>
</organism>
<dbReference type="PANTHER" id="PTHR10759">
    <property type="entry name" value="60S RIBOSOMAL PROTEIN L34"/>
    <property type="match status" value="1"/>
</dbReference>
<evidence type="ECO:0000313" key="5">
    <source>
        <dbReference type="EMBL" id="KAK8893446.1"/>
    </source>
</evidence>
<proteinExistence type="inferred from homology"/>
<evidence type="ECO:0000313" key="6">
    <source>
        <dbReference type="Proteomes" id="UP001470230"/>
    </source>
</evidence>
<comment type="similarity">
    <text evidence="1">Belongs to the eukaryotic ribosomal protein eL34 family.</text>
</comment>
<keyword evidence="2 5" id="KW-0689">Ribosomal protein</keyword>
<evidence type="ECO:0000256" key="1">
    <source>
        <dbReference type="ARBA" id="ARBA00009875"/>
    </source>
</evidence>
<name>A0ABR2KRK6_9EUKA</name>
<dbReference type="PRINTS" id="PR01250">
    <property type="entry name" value="RIBOSOMALL34"/>
</dbReference>
<dbReference type="Gene3D" id="6.20.370.70">
    <property type="match status" value="1"/>
</dbReference>
<feature type="coiled-coil region" evidence="4">
    <location>
        <begin position="92"/>
        <end position="120"/>
    </location>
</feature>
<dbReference type="EMBL" id="JAPFFF010000003">
    <property type="protein sequence ID" value="KAK8893446.1"/>
    <property type="molecule type" value="Genomic_DNA"/>
</dbReference>
<keyword evidence="6" id="KW-1185">Reference proteome</keyword>
<evidence type="ECO:0000256" key="4">
    <source>
        <dbReference type="SAM" id="Coils"/>
    </source>
</evidence>
<accession>A0ABR2KRK6</accession>
<reference evidence="5 6" key="1">
    <citation type="submission" date="2024-04" db="EMBL/GenBank/DDBJ databases">
        <title>Tritrichomonas musculus Genome.</title>
        <authorList>
            <person name="Alves-Ferreira E."/>
            <person name="Grigg M."/>
            <person name="Lorenzi H."/>
            <person name="Galac M."/>
        </authorList>
    </citation>
    <scope>NUCLEOTIDE SEQUENCE [LARGE SCALE GENOMIC DNA]</scope>
    <source>
        <strain evidence="5 6">EAF2021</strain>
    </source>
</reference>
<dbReference type="Gene3D" id="6.20.340.10">
    <property type="match status" value="1"/>
</dbReference>
<sequence length="123" mass="14051">MGLDKRYTLRRSNPYHTLRNRAVPVRTPGNKLVTQYLTKRAKGMICAETGKPLAGIRHLSTNKLRRLKKHERTVSRAYGGVYCGEVVKDRIITAFMEEEARAAQEKKELAEKRAAQEAKKRGK</sequence>
<keyword evidence="3" id="KW-0687">Ribonucleoprotein</keyword>